<feature type="compositionally biased region" description="Low complexity" evidence="1">
    <location>
        <begin position="268"/>
        <end position="282"/>
    </location>
</feature>
<comment type="caution">
    <text evidence="3">The sequence shown here is derived from an EMBL/GenBank/DDBJ whole genome shotgun (WGS) entry which is preliminary data.</text>
</comment>
<dbReference type="PROSITE" id="PS51257">
    <property type="entry name" value="PROKAR_LIPOPROTEIN"/>
    <property type="match status" value="1"/>
</dbReference>
<dbReference type="OrthoDB" id="4324322at2"/>
<feature type="compositionally biased region" description="Pro residues" evidence="1">
    <location>
        <begin position="335"/>
        <end position="345"/>
    </location>
</feature>
<feature type="signal peptide" evidence="2">
    <location>
        <begin position="1"/>
        <end position="20"/>
    </location>
</feature>
<dbReference type="RefSeq" id="WP_059079488.1">
    <property type="nucleotide sequence ID" value="NZ_BCMM01000007.1"/>
</dbReference>
<feature type="compositionally biased region" description="Basic and acidic residues" evidence="1">
    <location>
        <begin position="240"/>
        <end position="263"/>
    </location>
</feature>
<gene>
    <name evidence="3" type="ORF">SsS58_01927</name>
</gene>
<evidence type="ECO:0000313" key="4">
    <source>
        <dbReference type="Proteomes" id="UP000067448"/>
    </source>
</evidence>
<evidence type="ECO:0000256" key="2">
    <source>
        <dbReference type="SAM" id="SignalP"/>
    </source>
</evidence>
<dbReference type="AlphaFoldDB" id="A0A100JL71"/>
<feature type="compositionally biased region" description="Acidic residues" evidence="1">
    <location>
        <begin position="296"/>
        <end position="325"/>
    </location>
</feature>
<reference evidence="4" key="1">
    <citation type="submission" date="2015-11" db="EMBL/GenBank/DDBJ databases">
        <authorList>
            <consortium name="Cross-ministerial Strategic Innovation Promotion Program (SIP) consortium"/>
            <person name="Tomihama T."/>
            <person name="Ikenaga M."/>
            <person name="Sakai M."/>
            <person name="Okubo T."/>
            <person name="Ikeda S."/>
        </authorList>
    </citation>
    <scope>NUCLEOTIDE SEQUENCE [LARGE SCALE GENOMIC DNA]</scope>
    <source>
        <strain evidence="4">S58</strain>
    </source>
</reference>
<reference evidence="4" key="3">
    <citation type="submission" date="2016-02" db="EMBL/GenBank/DDBJ databases">
        <title>Draft genome of pathogenic Streptomyces sp. in Japan.</title>
        <authorList>
            <person name="Tomihama T."/>
            <person name="Ikenaga M."/>
            <person name="Sakai M."/>
            <person name="Okubo T."/>
            <person name="Ikeda S."/>
        </authorList>
    </citation>
    <scope>NUCLEOTIDE SEQUENCE [LARGE SCALE GENOMIC DNA]</scope>
    <source>
        <strain evidence="4">S58</strain>
    </source>
</reference>
<feature type="compositionally biased region" description="Low complexity" evidence="1">
    <location>
        <begin position="43"/>
        <end position="54"/>
    </location>
</feature>
<dbReference type="EMBL" id="BCMM01000007">
    <property type="protein sequence ID" value="GAQ61577.1"/>
    <property type="molecule type" value="Genomic_DNA"/>
</dbReference>
<sequence length="345" mass="36037">MRRPYRVLARVVVLGMLAGAAGCFVDDPGHPRGFPEAAVDDTASPSPSARSAPALTDARARSALLRQGDLGDTWAGTQGAATWRDGLLKGRTDRPECQELLDAVYAEDVLGKPRGGTAVAGFDDFEYGAQLRYQVGAYDRADVDARLGHLRQLVDECGKFTITGPQGREHGAEVAPVDLPGDLGDARQGLRLVVSGDVEGEDSALTFDLATVRVGDTAALVTHGGLYGIDDTATRDAARAGAKRLRDVLEKERQGATKGEKTPKKTPKNTPNKTSEASPGESSEGGGTTPPPSGEEATEEDTTDQDTSEEQSPDGTSADEDDYSDEAGRPALVTGPPPAPPSATA</sequence>
<accession>A0A100JL71</accession>
<reference evidence="3 4" key="2">
    <citation type="journal article" date="2016" name="Genome Announc.">
        <title>Draft Genome Sequences of Streptomyces scabiei S58, Streptomyces turgidiscabies T45, and Streptomyces acidiscabies a10, the Pathogens of Potato Common Scab, Isolated in Japan.</title>
        <authorList>
            <person name="Tomihama T."/>
            <person name="Nishi Y."/>
            <person name="Sakai M."/>
            <person name="Ikenaga M."/>
            <person name="Okubo T."/>
            <person name="Ikeda S."/>
        </authorList>
    </citation>
    <scope>NUCLEOTIDE SEQUENCE [LARGE SCALE GENOMIC DNA]</scope>
    <source>
        <strain evidence="3 4">S58</strain>
    </source>
</reference>
<proteinExistence type="predicted"/>
<keyword evidence="2" id="KW-0732">Signal</keyword>
<evidence type="ECO:0008006" key="5">
    <source>
        <dbReference type="Google" id="ProtNLM"/>
    </source>
</evidence>
<organism evidence="3 4">
    <name type="scientific">Streptomyces scabiei</name>
    <dbReference type="NCBI Taxonomy" id="1930"/>
    <lineage>
        <taxon>Bacteria</taxon>
        <taxon>Bacillati</taxon>
        <taxon>Actinomycetota</taxon>
        <taxon>Actinomycetes</taxon>
        <taxon>Kitasatosporales</taxon>
        <taxon>Streptomycetaceae</taxon>
        <taxon>Streptomyces</taxon>
    </lineage>
</organism>
<feature type="region of interest" description="Disordered" evidence="1">
    <location>
        <begin position="34"/>
        <end position="55"/>
    </location>
</feature>
<dbReference type="Proteomes" id="UP000067448">
    <property type="component" value="Unassembled WGS sequence"/>
</dbReference>
<name>A0A100JL71_STRSC</name>
<evidence type="ECO:0000313" key="3">
    <source>
        <dbReference type="EMBL" id="GAQ61577.1"/>
    </source>
</evidence>
<protein>
    <recommendedName>
        <fullName evidence="5">Lipoprotein</fullName>
    </recommendedName>
</protein>
<evidence type="ECO:0000256" key="1">
    <source>
        <dbReference type="SAM" id="MobiDB-lite"/>
    </source>
</evidence>
<feature type="chain" id="PRO_5007088523" description="Lipoprotein" evidence="2">
    <location>
        <begin position="21"/>
        <end position="345"/>
    </location>
</feature>
<feature type="region of interest" description="Disordered" evidence="1">
    <location>
        <begin position="240"/>
        <end position="345"/>
    </location>
</feature>